<dbReference type="GeneID" id="70235968"/>
<dbReference type="InterPro" id="IPR000571">
    <property type="entry name" value="Znf_CCCH"/>
</dbReference>
<keyword evidence="4 7" id="KW-0479">Metal-binding</keyword>
<evidence type="ECO:0000256" key="5">
    <source>
        <dbReference type="ARBA" id="ARBA00022771"/>
    </source>
</evidence>
<evidence type="ECO:0000259" key="10">
    <source>
        <dbReference type="PROSITE" id="PS50103"/>
    </source>
</evidence>
<evidence type="ECO:0000256" key="8">
    <source>
        <dbReference type="RuleBase" id="RU367110"/>
    </source>
</evidence>
<dbReference type="GO" id="GO:0034247">
    <property type="term" value="P:snoRNA splicing"/>
    <property type="evidence" value="ECO:0007669"/>
    <property type="project" value="TreeGrafter"/>
</dbReference>
<dbReference type="GO" id="GO:0003677">
    <property type="term" value="F:DNA binding"/>
    <property type="evidence" value="ECO:0007669"/>
    <property type="project" value="UniProtKB-UniRule"/>
</dbReference>
<dbReference type="PANTHER" id="PTHR12930">
    <property type="entry name" value="ZINC FINGER PROTEIN 183"/>
    <property type="match status" value="1"/>
</dbReference>
<evidence type="ECO:0000256" key="6">
    <source>
        <dbReference type="ARBA" id="ARBA00022833"/>
    </source>
</evidence>
<gene>
    <name evidence="11" type="ORF">OGAPHI_004003</name>
</gene>
<dbReference type="GO" id="GO:0006397">
    <property type="term" value="P:mRNA processing"/>
    <property type="evidence" value="ECO:0007669"/>
    <property type="project" value="UniProtKB-KW"/>
</dbReference>
<dbReference type="OrthoDB" id="25761at2759"/>
<evidence type="ECO:0000256" key="2">
    <source>
        <dbReference type="ARBA" id="ARBA00009161"/>
    </source>
</evidence>
<feature type="compositionally biased region" description="Low complexity" evidence="9">
    <location>
        <begin position="37"/>
        <end position="46"/>
    </location>
</feature>
<comment type="subunit">
    <text evidence="8">Associated with the spliceosome.</text>
</comment>
<dbReference type="Proteomes" id="UP000769157">
    <property type="component" value="Unassembled WGS sequence"/>
</dbReference>
<protein>
    <recommendedName>
        <fullName evidence="3 8">Pre-mRNA-splicing factor CWC24</fullName>
    </recommendedName>
</protein>
<keyword evidence="6 7" id="KW-0862">Zinc</keyword>
<evidence type="ECO:0000256" key="9">
    <source>
        <dbReference type="SAM" id="MobiDB-lite"/>
    </source>
</evidence>
<evidence type="ECO:0000256" key="7">
    <source>
        <dbReference type="PROSITE-ProRule" id="PRU00723"/>
    </source>
</evidence>
<feature type="compositionally biased region" description="Basic residues" evidence="9">
    <location>
        <begin position="1"/>
        <end position="12"/>
    </location>
</feature>
<dbReference type="SMART" id="SM00356">
    <property type="entry name" value="ZnF_C3H1"/>
    <property type="match status" value="1"/>
</dbReference>
<dbReference type="EMBL" id="JAEUBE010000295">
    <property type="protein sequence ID" value="KAH3665815.1"/>
    <property type="molecule type" value="Genomic_DNA"/>
</dbReference>
<dbReference type="Gene3D" id="4.10.1000.10">
    <property type="entry name" value="Zinc finger, CCCH-type"/>
    <property type="match status" value="1"/>
</dbReference>
<feature type="compositionally biased region" description="Basic and acidic residues" evidence="9">
    <location>
        <begin position="47"/>
        <end position="57"/>
    </location>
</feature>
<evidence type="ECO:0000313" key="11">
    <source>
        <dbReference type="EMBL" id="KAH3665815.1"/>
    </source>
</evidence>
<evidence type="ECO:0000256" key="3">
    <source>
        <dbReference type="ARBA" id="ARBA00020647"/>
    </source>
</evidence>
<keyword evidence="8" id="KW-0508">mRNA splicing</keyword>
<keyword evidence="8" id="KW-0238">DNA-binding</keyword>
<feature type="zinc finger region" description="C3H1-type" evidence="7">
    <location>
        <begin position="89"/>
        <end position="117"/>
    </location>
</feature>
<dbReference type="InterPro" id="IPR039971">
    <property type="entry name" value="CWC24-like"/>
</dbReference>
<reference evidence="11" key="1">
    <citation type="journal article" date="2021" name="Open Biol.">
        <title>Shared evolutionary footprints suggest mitochondrial oxidative damage underlies multiple complex I losses in fungi.</title>
        <authorList>
            <person name="Schikora-Tamarit M.A."/>
            <person name="Marcet-Houben M."/>
            <person name="Nosek J."/>
            <person name="Gabaldon T."/>
        </authorList>
    </citation>
    <scope>NUCLEOTIDE SEQUENCE</scope>
    <source>
        <strain evidence="11">CBS6075</strain>
    </source>
</reference>
<dbReference type="PANTHER" id="PTHR12930:SF0">
    <property type="entry name" value="RING FINGER PROTEIN 113B"/>
    <property type="match status" value="1"/>
</dbReference>
<dbReference type="RefSeq" id="XP_046061019.1">
    <property type="nucleotide sequence ID" value="XM_046205035.1"/>
</dbReference>
<dbReference type="InterPro" id="IPR036855">
    <property type="entry name" value="Znf_CCCH_sf"/>
</dbReference>
<keyword evidence="8" id="KW-0747">Spliceosome</keyword>
<organism evidence="11 12">
    <name type="scientific">Ogataea philodendri</name>
    <dbReference type="NCBI Taxonomy" id="1378263"/>
    <lineage>
        <taxon>Eukaryota</taxon>
        <taxon>Fungi</taxon>
        <taxon>Dikarya</taxon>
        <taxon>Ascomycota</taxon>
        <taxon>Saccharomycotina</taxon>
        <taxon>Pichiomycetes</taxon>
        <taxon>Pichiales</taxon>
        <taxon>Pichiaceae</taxon>
        <taxon>Ogataea</taxon>
    </lineage>
</organism>
<dbReference type="PROSITE" id="PS50103">
    <property type="entry name" value="ZF_C3H1"/>
    <property type="match status" value="1"/>
</dbReference>
<name>A0A9P8P692_9ASCO</name>
<dbReference type="SUPFAM" id="SSF90229">
    <property type="entry name" value="CCCH zinc finger"/>
    <property type="match status" value="1"/>
</dbReference>
<keyword evidence="8" id="KW-0539">Nucleus</keyword>
<reference evidence="11" key="2">
    <citation type="submission" date="2021-01" db="EMBL/GenBank/DDBJ databases">
        <authorList>
            <person name="Schikora-Tamarit M.A."/>
        </authorList>
    </citation>
    <scope>NUCLEOTIDE SEQUENCE</scope>
    <source>
        <strain evidence="11">CBS6075</strain>
    </source>
</reference>
<evidence type="ECO:0000256" key="1">
    <source>
        <dbReference type="ARBA" id="ARBA00003777"/>
    </source>
</evidence>
<dbReference type="Pfam" id="PF00642">
    <property type="entry name" value="zf-CCCH"/>
    <property type="match status" value="1"/>
</dbReference>
<keyword evidence="5 7" id="KW-0863">Zinc-finger</keyword>
<feature type="region of interest" description="Disordered" evidence="9">
    <location>
        <begin position="1"/>
        <end position="71"/>
    </location>
</feature>
<proteinExistence type="inferred from homology"/>
<feature type="domain" description="C3H1-type" evidence="10">
    <location>
        <begin position="89"/>
        <end position="117"/>
    </location>
</feature>
<evidence type="ECO:0000256" key="4">
    <source>
        <dbReference type="ARBA" id="ARBA00022723"/>
    </source>
</evidence>
<keyword evidence="12" id="KW-1185">Reference proteome</keyword>
<evidence type="ECO:0000313" key="12">
    <source>
        <dbReference type="Proteomes" id="UP000769157"/>
    </source>
</evidence>
<comment type="similarity">
    <text evidence="2 8">Belongs to the CWC24 family.</text>
</comment>
<sequence length="674" mass="73378">MFKKRSVKKEQKRKREEVEDTDDAAEPAVVKKEKLDAAAPAKTAKPASKEQPDKSEANEANEPTKPVKDTTRYNIKPLSASIKTNTVVDYQPDVCKDFLKNGYCGYGDTCKFLHYRDEFKVVKAPKKKEWEEFRHQLFQAVESSGYVAGYLRVYWFWSMVARQPLVQDPVGLCFEWVGVDLRLCGVFEVPGVHNVDPGFQLRRKNSNVVSFSLELSTLSLLSELNSSKSSKSTSSSASSSPWFLISITSPLVRSSPLNSIKTCGCALMSVKMVAGVTIDGARYCGVSISRLRFADDDRTETGFFGALLISAMWSMSFSFSVSPTGASLMILSRRLETSVCSPSRGILTAGSENCDRCLGGLGIATGFGRFCTGSDPEISIGATRFFPDLVTVTFCELGVRTFTLGFAATGFVFTVGITFSGCFFDRGTSIFPVNGRDFSTASAFSSSFNWSMLSGNTMLSLSAPYLFSTLSCWSSGMGLPSSFSSKKTDVIDPSREDRNSTSPVGFHARSVIVFNETSAATTSGVAALVLQITSVRSCPAVTSTVEISGSLSCFVPVSTSYSRGEKRHTSHGASWPIRLISVAQLPRSIMATEHNPPLMAFGDAMFCPSGDQEVRLKYVVSGVLRNGSLITDSTVKLISVGDERWYLKIRNVLSSEQVAKYLFAGSNTTPLTCD</sequence>
<dbReference type="GO" id="GO:0008270">
    <property type="term" value="F:zinc ion binding"/>
    <property type="evidence" value="ECO:0007669"/>
    <property type="project" value="UniProtKB-KW"/>
</dbReference>
<dbReference type="AlphaFoldDB" id="A0A9P8P692"/>
<comment type="caution">
    <text evidence="11">The sequence shown here is derived from an EMBL/GenBank/DDBJ whole genome shotgun (WGS) entry which is preliminary data.</text>
</comment>
<dbReference type="GO" id="GO:0005684">
    <property type="term" value="C:U2-type spliceosomal complex"/>
    <property type="evidence" value="ECO:0007669"/>
    <property type="project" value="TreeGrafter"/>
</dbReference>
<comment type="subcellular location">
    <subcellularLocation>
        <location evidence="8">Nucleus</location>
    </subcellularLocation>
</comment>
<keyword evidence="8" id="KW-0507">mRNA processing</keyword>
<comment type="function">
    <text evidence="1 8">Involved in pre-mRNA splicing.</text>
</comment>
<accession>A0A9P8P692</accession>